<organism evidence="1 2">
    <name type="scientific">Campylobacter blaseri</name>
    <dbReference type="NCBI Taxonomy" id="2042961"/>
    <lineage>
        <taxon>Bacteria</taxon>
        <taxon>Pseudomonadati</taxon>
        <taxon>Campylobacterota</taxon>
        <taxon>Epsilonproteobacteria</taxon>
        <taxon>Campylobacterales</taxon>
        <taxon>Campylobacteraceae</taxon>
        <taxon>Campylobacter</taxon>
    </lineage>
</organism>
<dbReference type="EMBL" id="PDHH01000002">
    <property type="protein sequence ID" value="PSM52619.1"/>
    <property type="molecule type" value="Genomic_DNA"/>
</dbReference>
<evidence type="ECO:0000313" key="1">
    <source>
        <dbReference type="EMBL" id="PSM52619.1"/>
    </source>
</evidence>
<gene>
    <name evidence="1" type="ORF">CQ405_02500</name>
</gene>
<reference evidence="2" key="1">
    <citation type="submission" date="2017-10" db="EMBL/GenBank/DDBJ databases">
        <title>Campylobacter species from seals.</title>
        <authorList>
            <person name="Gilbert M.J."/>
            <person name="Zomer A.L."/>
            <person name="Timmerman A.J."/>
            <person name="Duim B."/>
            <person name="Wagenaar J.A."/>
        </authorList>
    </citation>
    <scope>NUCLEOTIDE SEQUENCE [LARGE SCALE GENOMIC DNA]</scope>
    <source>
        <strain evidence="2">17S00004-5</strain>
    </source>
</reference>
<protein>
    <submittedName>
        <fullName evidence="1">Uncharacterized protein</fullName>
    </submittedName>
</protein>
<comment type="caution">
    <text evidence="1">The sequence shown here is derived from an EMBL/GenBank/DDBJ whole genome shotgun (WGS) entry which is preliminary data.</text>
</comment>
<proteinExistence type="predicted"/>
<dbReference type="RefSeq" id="WP_106870283.1">
    <property type="nucleotide sequence ID" value="NZ_CP053841.1"/>
</dbReference>
<dbReference type="AlphaFoldDB" id="A0A2P8R2A4"/>
<evidence type="ECO:0000313" key="2">
    <source>
        <dbReference type="Proteomes" id="UP000240535"/>
    </source>
</evidence>
<name>A0A2P8R2A4_9BACT</name>
<dbReference type="Proteomes" id="UP000240535">
    <property type="component" value="Unassembled WGS sequence"/>
</dbReference>
<keyword evidence="2" id="KW-1185">Reference proteome</keyword>
<accession>A0A2P8R2A4</accession>
<sequence>MKIAVECECIIMQKTLEIFLKDFLVNHENADFIVSDIKKNLSKDTFLISNDSPYMNLPFNKNQLIVALEEYNFMLNYKKEEVMRGNIEDKISTLCDEFKKSLIKIVKEHYE</sequence>
<dbReference type="OrthoDB" id="5361883at2"/>